<feature type="repeat" description="TPR" evidence="1">
    <location>
        <begin position="68"/>
        <end position="101"/>
    </location>
</feature>
<accession>A0A7C4U7I6</accession>
<dbReference type="AlphaFoldDB" id="A0A7C4U7I6"/>
<dbReference type="GO" id="GO:0030288">
    <property type="term" value="C:outer membrane-bounded periplasmic space"/>
    <property type="evidence" value="ECO:0007669"/>
    <property type="project" value="InterPro"/>
</dbReference>
<dbReference type="SMART" id="SM00028">
    <property type="entry name" value="TPR"/>
    <property type="match status" value="2"/>
</dbReference>
<dbReference type="Gene3D" id="1.25.40.10">
    <property type="entry name" value="Tetratricopeptide repeat domain"/>
    <property type="match status" value="1"/>
</dbReference>
<evidence type="ECO:0000313" key="2">
    <source>
        <dbReference type="EMBL" id="HGW92053.1"/>
    </source>
</evidence>
<dbReference type="InterPro" id="IPR011990">
    <property type="entry name" value="TPR-like_helical_dom_sf"/>
</dbReference>
<gene>
    <name evidence="2" type="ORF">ENV67_05885</name>
</gene>
<protein>
    <submittedName>
        <fullName evidence="2">Uncharacterized protein</fullName>
    </submittedName>
</protein>
<feature type="repeat" description="TPR" evidence="1">
    <location>
        <begin position="21"/>
        <end position="54"/>
    </location>
</feature>
<dbReference type="Pfam" id="PF03783">
    <property type="entry name" value="CsgG"/>
    <property type="match status" value="1"/>
</dbReference>
<proteinExistence type="predicted"/>
<comment type="caution">
    <text evidence="2">The sequence shown here is derived from an EMBL/GenBank/DDBJ whole genome shotgun (WGS) entry which is preliminary data.</text>
</comment>
<reference evidence="2" key="1">
    <citation type="journal article" date="2020" name="mSystems">
        <title>Genome- and Community-Level Interaction Insights into Carbon Utilization and Element Cycling Functions of Hydrothermarchaeota in Hydrothermal Sediment.</title>
        <authorList>
            <person name="Zhou Z."/>
            <person name="Liu Y."/>
            <person name="Xu W."/>
            <person name="Pan J."/>
            <person name="Luo Z.H."/>
            <person name="Li M."/>
        </authorList>
    </citation>
    <scope>NUCLEOTIDE SEQUENCE [LARGE SCALE GENOMIC DNA]</scope>
    <source>
        <strain evidence="2">SpSt-780</strain>
    </source>
</reference>
<evidence type="ECO:0000256" key="1">
    <source>
        <dbReference type="PROSITE-ProRule" id="PRU00339"/>
    </source>
</evidence>
<keyword evidence="1" id="KW-0802">TPR repeat</keyword>
<dbReference type="Gene3D" id="2.40.10.410">
    <property type="entry name" value="FlgT, C-terminal domain"/>
    <property type="match status" value="1"/>
</dbReference>
<dbReference type="SUPFAM" id="SSF48452">
    <property type="entry name" value="TPR-like"/>
    <property type="match status" value="1"/>
</dbReference>
<organism evidence="2">
    <name type="scientific">candidate division WOR-3 bacterium</name>
    <dbReference type="NCBI Taxonomy" id="2052148"/>
    <lineage>
        <taxon>Bacteria</taxon>
        <taxon>Bacteria division WOR-3</taxon>
    </lineage>
</organism>
<dbReference type="Pfam" id="PF13181">
    <property type="entry name" value="TPR_8"/>
    <property type="match status" value="2"/>
</dbReference>
<dbReference type="EMBL" id="DTHG01000076">
    <property type="protein sequence ID" value="HGW92053.1"/>
    <property type="molecule type" value="Genomic_DNA"/>
</dbReference>
<dbReference type="Gene3D" id="3.40.50.10610">
    <property type="entry name" value="ABC-type transport auxiliary lipoprotein component"/>
    <property type="match status" value="1"/>
</dbReference>
<dbReference type="InterPro" id="IPR019734">
    <property type="entry name" value="TPR_rpt"/>
</dbReference>
<name>A0A7C4U7I6_UNCW3</name>
<dbReference type="PROSITE" id="PS50005">
    <property type="entry name" value="TPR"/>
    <property type="match status" value="2"/>
</dbReference>
<dbReference type="InterPro" id="IPR038165">
    <property type="entry name" value="FlgT_C_sf"/>
</dbReference>
<sequence length="373" mass="41809">MKRIIIISIIFLPFILLSQQWYQIYDEGLKLQAKGRYQEAIEKFMKVLSMKPQDEGTVRAYGTLFIDYFPNREIGICYYNLGDFQKAYDYLKLSLSQKPSTRASQYFKIVEAKITPQQPQQPRYEQRQQIPIQTQPQQPKEISKPKVTDMLKIAVLPFDTKGLSLDIGNMIIDKMITSLLSIQRFEVMERAELEKILQEQQLSLTGVVDASTAAKVGKGIGLDAIMIGSVSSTGGTVSIDARLIDTETASIITSKDAYIYNQDITSIKKMVDDIAQKIAADIPILEGFVVQTEGNTIYIDIGSDKGMKKGLKVVIYREGEDIRNPITGEVLGKKIIQVCEAVVNSVQNKLSICNVTKSLSNEQVFPGDKVITK</sequence>
<dbReference type="InterPro" id="IPR005534">
    <property type="entry name" value="Curli_assmbl/transp-comp_CsgG"/>
</dbReference>